<dbReference type="PRINTS" id="PR00463">
    <property type="entry name" value="EP450I"/>
</dbReference>
<dbReference type="GO" id="GO:0004497">
    <property type="term" value="F:monooxygenase activity"/>
    <property type="evidence" value="ECO:0007669"/>
    <property type="project" value="UniProtKB-KW"/>
</dbReference>
<reference evidence="10" key="1">
    <citation type="submission" date="2015-09" db="EMBL/GenBank/DDBJ databases">
        <title>Scylla olivacea transcriptome.</title>
        <authorList>
            <person name="Ikhwanuddin M."/>
        </authorList>
    </citation>
    <scope>NUCLEOTIDE SEQUENCE</scope>
</reference>
<dbReference type="AlphaFoldDB" id="A0A0P4WF72"/>
<evidence type="ECO:0000256" key="2">
    <source>
        <dbReference type="ARBA" id="ARBA00010617"/>
    </source>
</evidence>
<sequence>MLNLHAQMLSKRQCTFLIGGKLGREVVQMVRHVNNVGTDILVEEPVKPFTAIPGPPWIPVLGTLLPYKIGMKKLTGYHHEVCRLHQKYGPVVREVFGSQTVVHIFDPDDIKAVYDNDGKMPYVPPLQETAQFYRKENNMSPGLGNINGEEWYRLRHAVQQMMLRPREASYYYPIQDEVACRAVDRLEAELDDQGFVRNLDFLIPKWIMESAGMCCFEKSLGCLNGGVDEDLSQKLVETNLKIFQLSAEMKFSLRLYRYFKSPKYKTLSSLEDYLYGTSFKLISDAVEELKELIAQKTLQEGQYNFLTYLMSRKELSDKDIMVITFSLFTDGLSTTAPTFLGNLHCLALNQDVQETLYQEIKTHIDPDAPITLGIINKMRYLKAVVREVFRFYPIGEAVQRLSQKDMVLGGYHIPAWTYLELNPYVWLQSKEHFVEPEKLMPERWLRNTSGTSTVNPYVLNPFSLGIRMCAGRRFAEQDIYVGLCRLLLKFRLQATSNDRPEQKWSVLLTPKTPLPVKFIKRE</sequence>
<evidence type="ECO:0000256" key="9">
    <source>
        <dbReference type="RuleBase" id="RU000461"/>
    </source>
</evidence>
<keyword evidence="6 8" id="KW-0408">Iron</keyword>
<dbReference type="PROSITE" id="PS00086">
    <property type="entry name" value="CYTOCHROME_P450"/>
    <property type="match status" value="1"/>
</dbReference>
<dbReference type="PANTHER" id="PTHR24279:SF120">
    <property type="entry name" value="CYTOCHROME P450"/>
    <property type="match status" value="1"/>
</dbReference>
<dbReference type="InterPro" id="IPR001128">
    <property type="entry name" value="Cyt_P450"/>
</dbReference>
<dbReference type="EMBL" id="GDRN01094101">
    <property type="protein sequence ID" value="JAI59762.1"/>
    <property type="molecule type" value="Transcribed_RNA"/>
</dbReference>
<evidence type="ECO:0000256" key="6">
    <source>
        <dbReference type="ARBA" id="ARBA00023004"/>
    </source>
</evidence>
<keyword evidence="4 8" id="KW-0479">Metal-binding</keyword>
<comment type="similarity">
    <text evidence="2 9">Belongs to the cytochrome P450 family.</text>
</comment>
<dbReference type="SUPFAM" id="SSF48264">
    <property type="entry name" value="Cytochrome P450"/>
    <property type="match status" value="1"/>
</dbReference>
<evidence type="ECO:0000256" key="8">
    <source>
        <dbReference type="PIRSR" id="PIRSR602401-1"/>
    </source>
</evidence>
<comment type="cofactor">
    <cofactor evidence="1 8">
        <name>heme</name>
        <dbReference type="ChEBI" id="CHEBI:30413"/>
    </cofactor>
</comment>
<evidence type="ECO:0000256" key="3">
    <source>
        <dbReference type="ARBA" id="ARBA00022617"/>
    </source>
</evidence>
<evidence type="ECO:0000256" key="5">
    <source>
        <dbReference type="ARBA" id="ARBA00023002"/>
    </source>
</evidence>
<dbReference type="PANTHER" id="PTHR24279">
    <property type="entry name" value="CYTOCHROME P450"/>
    <property type="match status" value="1"/>
</dbReference>
<dbReference type="CDD" id="cd11054">
    <property type="entry name" value="CYP24A1-like"/>
    <property type="match status" value="1"/>
</dbReference>
<accession>A0A0P4WF72</accession>
<evidence type="ECO:0000256" key="7">
    <source>
        <dbReference type="ARBA" id="ARBA00023033"/>
    </source>
</evidence>
<proteinExistence type="inferred from homology"/>
<dbReference type="InterPro" id="IPR002401">
    <property type="entry name" value="Cyt_P450_E_grp-I"/>
</dbReference>
<dbReference type="GO" id="GO:0005506">
    <property type="term" value="F:iron ion binding"/>
    <property type="evidence" value="ECO:0007669"/>
    <property type="project" value="InterPro"/>
</dbReference>
<organism evidence="10">
    <name type="scientific">Scylla olivacea</name>
    <name type="common">Orange mud crab</name>
    <name type="synonym">Cancer olivacea</name>
    <dbReference type="NCBI Taxonomy" id="85551"/>
    <lineage>
        <taxon>Eukaryota</taxon>
        <taxon>Metazoa</taxon>
        <taxon>Ecdysozoa</taxon>
        <taxon>Arthropoda</taxon>
        <taxon>Crustacea</taxon>
        <taxon>Multicrustacea</taxon>
        <taxon>Malacostraca</taxon>
        <taxon>Eumalacostraca</taxon>
        <taxon>Eucarida</taxon>
        <taxon>Decapoda</taxon>
        <taxon>Pleocyemata</taxon>
        <taxon>Brachyura</taxon>
        <taxon>Eubrachyura</taxon>
        <taxon>Portunoidea</taxon>
        <taxon>Portunidae</taxon>
        <taxon>Portuninae</taxon>
        <taxon>Scylla</taxon>
    </lineage>
</organism>
<keyword evidence="5 9" id="KW-0560">Oxidoreductase</keyword>
<dbReference type="InterPro" id="IPR017972">
    <property type="entry name" value="Cyt_P450_CS"/>
</dbReference>
<keyword evidence="7 9" id="KW-0503">Monooxygenase</keyword>
<dbReference type="GO" id="GO:0016705">
    <property type="term" value="F:oxidoreductase activity, acting on paired donors, with incorporation or reduction of molecular oxygen"/>
    <property type="evidence" value="ECO:0007669"/>
    <property type="project" value="InterPro"/>
</dbReference>
<dbReference type="GO" id="GO:0020037">
    <property type="term" value="F:heme binding"/>
    <property type="evidence" value="ECO:0007669"/>
    <property type="project" value="InterPro"/>
</dbReference>
<dbReference type="InterPro" id="IPR036396">
    <property type="entry name" value="Cyt_P450_sf"/>
</dbReference>
<feature type="binding site" description="axial binding residue" evidence="8">
    <location>
        <position position="469"/>
    </location>
    <ligand>
        <name>heme</name>
        <dbReference type="ChEBI" id="CHEBI:30413"/>
    </ligand>
    <ligandPart>
        <name>Fe</name>
        <dbReference type="ChEBI" id="CHEBI:18248"/>
    </ligandPart>
</feature>
<dbReference type="InterPro" id="IPR050479">
    <property type="entry name" value="CYP11_CYP27_families"/>
</dbReference>
<protein>
    <recommendedName>
        <fullName evidence="11">Cytochrome P450</fullName>
    </recommendedName>
</protein>
<dbReference type="Gene3D" id="1.10.630.10">
    <property type="entry name" value="Cytochrome P450"/>
    <property type="match status" value="1"/>
</dbReference>
<evidence type="ECO:0000256" key="4">
    <source>
        <dbReference type="ARBA" id="ARBA00022723"/>
    </source>
</evidence>
<evidence type="ECO:0008006" key="11">
    <source>
        <dbReference type="Google" id="ProtNLM"/>
    </source>
</evidence>
<keyword evidence="3 8" id="KW-0349">Heme</keyword>
<dbReference type="PRINTS" id="PR00385">
    <property type="entry name" value="P450"/>
</dbReference>
<dbReference type="Pfam" id="PF00067">
    <property type="entry name" value="p450"/>
    <property type="match status" value="1"/>
</dbReference>
<evidence type="ECO:0000256" key="1">
    <source>
        <dbReference type="ARBA" id="ARBA00001971"/>
    </source>
</evidence>
<evidence type="ECO:0000313" key="10">
    <source>
        <dbReference type="EMBL" id="JAI59762.1"/>
    </source>
</evidence>
<name>A0A0P4WF72_SCYOL</name>